<dbReference type="RefSeq" id="WP_090681070.1">
    <property type="nucleotide sequence ID" value="NZ_FORU01000018.1"/>
</dbReference>
<evidence type="ECO:0000313" key="1">
    <source>
        <dbReference type="EMBL" id="SFJ82865.1"/>
    </source>
</evidence>
<protein>
    <recommendedName>
        <fullName evidence="3">DUF493 domain-containing protein</fullName>
    </recommendedName>
</protein>
<dbReference type="Proteomes" id="UP000243887">
    <property type="component" value="Unassembled WGS sequence"/>
</dbReference>
<dbReference type="OrthoDB" id="5616097at2"/>
<keyword evidence="2" id="KW-1185">Reference proteome</keyword>
<name>A0A1I3UIZ7_9FLAO</name>
<evidence type="ECO:0008006" key="3">
    <source>
        <dbReference type="Google" id="ProtNLM"/>
    </source>
</evidence>
<dbReference type="EMBL" id="FORU01000018">
    <property type="protein sequence ID" value="SFJ82865.1"/>
    <property type="molecule type" value="Genomic_DNA"/>
</dbReference>
<dbReference type="InterPro" id="IPR007454">
    <property type="entry name" value="UPF0250_YbeD-like"/>
</dbReference>
<dbReference type="AlphaFoldDB" id="A0A1I3UIZ7"/>
<dbReference type="Gene3D" id="3.30.70.260">
    <property type="match status" value="1"/>
</dbReference>
<dbReference type="STRING" id="1150112.SAMN04487893_11815"/>
<dbReference type="InterPro" id="IPR027471">
    <property type="entry name" value="YbeD-like_sf"/>
</dbReference>
<reference evidence="2" key="1">
    <citation type="submission" date="2016-10" db="EMBL/GenBank/DDBJ databases">
        <authorList>
            <person name="Varghese N."/>
            <person name="Submissions S."/>
        </authorList>
    </citation>
    <scope>NUCLEOTIDE SEQUENCE [LARGE SCALE GENOMIC DNA]</scope>
    <source>
        <strain evidence="2">DSM 26542</strain>
    </source>
</reference>
<dbReference type="Pfam" id="PF04359">
    <property type="entry name" value="DUF493"/>
    <property type="match status" value="1"/>
</dbReference>
<organism evidence="1 2">
    <name type="scientific">Myroides guanonis</name>
    <dbReference type="NCBI Taxonomy" id="1150112"/>
    <lineage>
        <taxon>Bacteria</taxon>
        <taxon>Pseudomonadati</taxon>
        <taxon>Bacteroidota</taxon>
        <taxon>Flavobacteriia</taxon>
        <taxon>Flavobacteriales</taxon>
        <taxon>Flavobacteriaceae</taxon>
        <taxon>Myroides</taxon>
    </lineage>
</organism>
<dbReference type="SUPFAM" id="SSF117991">
    <property type="entry name" value="YbeD/HP0495-like"/>
    <property type="match status" value="1"/>
</dbReference>
<accession>A0A1I3UIZ7</accession>
<evidence type="ECO:0000313" key="2">
    <source>
        <dbReference type="Proteomes" id="UP000243887"/>
    </source>
</evidence>
<gene>
    <name evidence="1" type="ORF">SAMN04487893_11815</name>
</gene>
<proteinExistence type="predicted"/>
<sequence>MDTKTEEFYERLKGELEKSTSWPNSYLFKFIVPADISKVARIEQAFDGLDAEIETRDSSTKKFTSVSIRVVMPNAEAVINKYKDMSSIEGIVSL</sequence>